<dbReference type="Proteomes" id="UP000836841">
    <property type="component" value="Chromosome 2"/>
</dbReference>
<evidence type="ECO:0000313" key="3">
    <source>
        <dbReference type="Proteomes" id="UP000836841"/>
    </source>
</evidence>
<dbReference type="Pfam" id="PF24068">
    <property type="entry name" value="TPD1_C"/>
    <property type="match status" value="1"/>
</dbReference>
<sequence length="83" mass="9172">MVQGKPEWEVKVTGPCSCESLNIKLSCAGFQSVTTIDSKVLSKTGDECLLNDGEPIDHGDYVFKYVWDTSFDFEITDAKITCS</sequence>
<reference evidence="2 3" key="1">
    <citation type="submission" date="2022-03" db="EMBL/GenBank/DDBJ databases">
        <authorList>
            <person name="Nunn A."/>
            <person name="Chopra R."/>
            <person name="Nunn A."/>
            <person name="Contreras Garrido A."/>
        </authorList>
    </citation>
    <scope>NUCLEOTIDE SEQUENCE [LARGE SCALE GENOMIC DNA]</scope>
</reference>
<dbReference type="AlphaFoldDB" id="A0AAU9RNM5"/>
<keyword evidence="3" id="KW-1185">Reference proteome</keyword>
<dbReference type="InterPro" id="IPR040361">
    <property type="entry name" value="TPD1"/>
</dbReference>
<accession>A0AAU9RNM5</accession>
<organism evidence="2 3">
    <name type="scientific">Thlaspi arvense</name>
    <name type="common">Field penny-cress</name>
    <dbReference type="NCBI Taxonomy" id="13288"/>
    <lineage>
        <taxon>Eukaryota</taxon>
        <taxon>Viridiplantae</taxon>
        <taxon>Streptophyta</taxon>
        <taxon>Embryophyta</taxon>
        <taxon>Tracheophyta</taxon>
        <taxon>Spermatophyta</taxon>
        <taxon>Magnoliopsida</taxon>
        <taxon>eudicotyledons</taxon>
        <taxon>Gunneridae</taxon>
        <taxon>Pentapetalae</taxon>
        <taxon>rosids</taxon>
        <taxon>malvids</taxon>
        <taxon>Brassicales</taxon>
        <taxon>Brassicaceae</taxon>
        <taxon>Thlaspideae</taxon>
        <taxon>Thlaspi</taxon>
    </lineage>
</organism>
<evidence type="ECO:0000313" key="2">
    <source>
        <dbReference type="EMBL" id="CAH2046271.1"/>
    </source>
</evidence>
<proteinExistence type="predicted"/>
<evidence type="ECO:0000256" key="1">
    <source>
        <dbReference type="ARBA" id="ARBA00022729"/>
    </source>
</evidence>
<name>A0AAU9RNM5_THLAR</name>
<protein>
    <submittedName>
        <fullName evidence="2">Uncharacterized protein</fullName>
    </submittedName>
</protein>
<gene>
    <name evidence="2" type="ORF">TAV2_LOCUS4978</name>
</gene>
<dbReference type="EMBL" id="OU466858">
    <property type="protein sequence ID" value="CAH2046271.1"/>
    <property type="molecule type" value="Genomic_DNA"/>
</dbReference>
<dbReference type="PANTHER" id="PTHR33184:SF72">
    <property type="entry name" value="BETA-1,3-N-ACETYLGLUCOSAMINYLTRANSFERASE FAMILY PROTEIN"/>
    <property type="match status" value="1"/>
</dbReference>
<dbReference type="PANTHER" id="PTHR33184">
    <property type="entry name" value="PROTEIN TAPETUM DETERMINANT 1-LIKE-RELATED"/>
    <property type="match status" value="1"/>
</dbReference>
<keyword evidence="1" id="KW-0732">Signal</keyword>
<dbReference type="GO" id="GO:0001709">
    <property type="term" value="P:cell fate determination"/>
    <property type="evidence" value="ECO:0007669"/>
    <property type="project" value="TreeGrafter"/>
</dbReference>